<accession>A0ABW9VWN3</accession>
<keyword evidence="3" id="KW-1003">Cell membrane</keyword>
<dbReference type="Pfam" id="PF07681">
    <property type="entry name" value="DoxX"/>
    <property type="match status" value="1"/>
</dbReference>
<keyword evidence="4 7" id="KW-0812">Transmembrane</keyword>
<evidence type="ECO:0000256" key="6">
    <source>
        <dbReference type="ARBA" id="ARBA00023136"/>
    </source>
</evidence>
<dbReference type="PANTHER" id="PTHR33452:SF1">
    <property type="entry name" value="INNER MEMBRANE PROTEIN YPHA-RELATED"/>
    <property type="match status" value="1"/>
</dbReference>
<evidence type="ECO:0000256" key="4">
    <source>
        <dbReference type="ARBA" id="ARBA00022692"/>
    </source>
</evidence>
<proteinExistence type="inferred from homology"/>
<dbReference type="InterPro" id="IPR051907">
    <property type="entry name" value="DoxX-like_oxidoreductase"/>
</dbReference>
<sequence length="122" mass="12573">MNSNTISIIGRVLLATIFVFSGIGKIMAPAATIGYIASSGLPFATLGFAIAVAVELGGGLALVFGFQTRIVAAILAAFSIVTALAFHNNLADQNQLINLLKNFAMAGGLLQIVAFYGNKVKA</sequence>
<evidence type="ECO:0000313" key="9">
    <source>
        <dbReference type="Proteomes" id="UP000642144"/>
    </source>
</evidence>
<evidence type="ECO:0000256" key="5">
    <source>
        <dbReference type="ARBA" id="ARBA00022989"/>
    </source>
</evidence>
<evidence type="ECO:0000256" key="3">
    <source>
        <dbReference type="ARBA" id="ARBA00022475"/>
    </source>
</evidence>
<reference evidence="8 9" key="1">
    <citation type="submission" date="2019-12" db="EMBL/GenBank/DDBJ databases">
        <title>Novel species isolated from a subtropical stream in China.</title>
        <authorList>
            <person name="Lu H."/>
        </authorList>
    </citation>
    <scope>NUCLEOTIDE SEQUENCE [LARGE SCALE GENOMIC DNA]</scope>
    <source>
        <strain evidence="8 9">CY42W</strain>
    </source>
</reference>
<protein>
    <submittedName>
        <fullName evidence="8">DoxX family membrane protein</fullName>
    </submittedName>
</protein>
<feature type="transmembrane region" description="Helical" evidence="7">
    <location>
        <begin position="70"/>
        <end position="87"/>
    </location>
</feature>
<comment type="caution">
    <text evidence="8">The sequence shown here is derived from an EMBL/GenBank/DDBJ whole genome shotgun (WGS) entry which is preliminary data.</text>
</comment>
<dbReference type="EMBL" id="WWCT01000003">
    <property type="protein sequence ID" value="MYN26081.1"/>
    <property type="molecule type" value="Genomic_DNA"/>
</dbReference>
<comment type="similarity">
    <text evidence="2">Belongs to the DoxX family.</text>
</comment>
<dbReference type="RefSeq" id="WP_110847156.1">
    <property type="nucleotide sequence ID" value="NZ_WWCT01000003.1"/>
</dbReference>
<evidence type="ECO:0000256" key="1">
    <source>
        <dbReference type="ARBA" id="ARBA00004651"/>
    </source>
</evidence>
<feature type="transmembrane region" description="Helical" evidence="7">
    <location>
        <begin position="12"/>
        <end position="37"/>
    </location>
</feature>
<gene>
    <name evidence="8" type="ORF">GTP69_06650</name>
</gene>
<evidence type="ECO:0000313" key="8">
    <source>
        <dbReference type="EMBL" id="MYN26081.1"/>
    </source>
</evidence>
<evidence type="ECO:0000256" key="7">
    <source>
        <dbReference type="SAM" id="Phobius"/>
    </source>
</evidence>
<dbReference type="Proteomes" id="UP000642144">
    <property type="component" value="Unassembled WGS sequence"/>
</dbReference>
<feature type="transmembrane region" description="Helical" evidence="7">
    <location>
        <begin position="99"/>
        <end position="117"/>
    </location>
</feature>
<organism evidence="8 9">
    <name type="scientific">Duganella levis</name>
    <dbReference type="NCBI Taxonomy" id="2692169"/>
    <lineage>
        <taxon>Bacteria</taxon>
        <taxon>Pseudomonadati</taxon>
        <taxon>Pseudomonadota</taxon>
        <taxon>Betaproteobacteria</taxon>
        <taxon>Burkholderiales</taxon>
        <taxon>Oxalobacteraceae</taxon>
        <taxon>Telluria group</taxon>
        <taxon>Duganella</taxon>
    </lineage>
</organism>
<feature type="transmembrane region" description="Helical" evidence="7">
    <location>
        <begin position="43"/>
        <end position="63"/>
    </location>
</feature>
<dbReference type="InterPro" id="IPR032808">
    <property type="entry name" value="DoxX"/>
</dbReference>
<name>A0ABW9VWN3_9BURK</name>
<evidence type="ECO:0000256" key="2">
    <source>
        <dbReference type="ARBA" id="ARBA00006679"/>
    </source>
</evidence>
<keyword evidence="5 7" id="KW-1133">Transmembrane helix</keyword>
<keyword evidence="6 7" id="KW-0472">Membrane</keyword>
<comment type="subcellular location">
    <subcellularLocation>
        <location evidence="1">Cell membrane</location>
        <topology evidence="1">Multi-pass membrane protein</topology>
    </subcellularLocation>
</comment>
<dbReference type="PANTHER" id="PTHR33452">
    <property type="entry name" value="OXIDOREDUCTASE CATD-RELATED"/>
    <property type="match status" value="1"/>
</dbReference>
<keyword evidence="9" id="KW-1185">Reference proteome</keyword>